<protein>
    <submittedName>
        <fullName evidence="1">Uncharacterized protein</fullName>
    </submittedName>
</protein>
<evidence type="ECO:0000313" key="1">
    <source>
        <dbReference type="EMBL" id="CAK9080526.1"/>
    </source>
</evidence>
<organism evidence="1 2">
    <name type="scientific">Durusdinium trenchii</name>
    <dbReference type="NCBI Taxonomy" id="1381693"/>
    <lineage>
        <taxon>Eukaryota</taxon>
        <taxon>Sar</taxon>
        <taxon>Alveolata</taxon>
        <taxon>Dinophyceae</taxon>
        <taxon>Suessiales</taxon>
        <taxon>Symbiodiniaceae</taxon>
        <taxon>Durusdinium</taxon>
    </lineage>
</organism>
<proteinExistence type="predicted"/>
<keyword evidence="2" id="KW-1185">Reference proteome</keyword>
<dbReference type="Proteomes" id="UP001642484">
    <property type="component" value="Unassembled WGS sequence"/>
</dbReference>
<dbReference type="EMBL" id="CAXAMN010023743">
    <property type="protein sequence ID" value="CAK9080526.1"/>
    <property type="molecule type" value="Genomic_DNA"/>
</dbReference>
<accession>A0ABP0PYI5</accession>
<comment type="caution">
    <text evidence="1">The sequence shown here is derived from an EMBL/GenBank/DDBJ whole genome shotgun (WGS) entry which is preliminary data.</text>
</comment>
<name>A0ABP0PYI5_9DINO</name>
<evidence type="ECO:0000313" key="2">
    <source>
        <dbReference type="Proteomes" id="UP001642484"/>
    </source>
</evidence>
<gene>
    <name evidence="1" type="ORF">CCMP2556_LOCUS39533</name>
</gene>
<reference evidence="1 2" key="1">
    <citation type="submission" date="2024-02" db="EMBL/GenBank/DDBJ databases">
        <authorList>
            <person name="Chen Y."/>
            <person name="Shah S."/>
            <person name="Dougan E. K."/>
            <person name="Thang M."/>
            <person name="Chan C."/>
        </authorList>
    </citation>
    <scope>NUCLEOTIDE SEQUENCE [LARGE SCALE GENOMIC DNA]</scope>
</reference>
<sequence>MDDNCVDLLNAEVLEAAGVTDSSDSSDSEESATPPETYVKKFQPPVAPENCSFLQHKRTKTLHVVDSRFPRSTGCGRLVSADYVAPSNVRYDAAVCHTCSRHAKKDSFSLS</sequence>